<dbReference type="InterPro" id="IPR028082">
    <property type="entry name" value="Peripla_BP_I"/>
</dbReference>
<dbReference type="InterPro" id="IPR000709">
    <property type="entry name" value="Leu_Ile_Val-bd"/>
</dbReference>
<feature type="signal peptide" evidence="5">
    <location>
        <begin position="1"/>
        <end position="32"/>
    </location>
</feature>
<keyword evidence="4" id="KW-0029">Amino-acid transport</keyword>
<keyword evidence="8" id="KW-1185">Reference proteome</keyword>
<evidence type="ECO:0000259" key="6">
    <source>
        <dbReference type="Pfam" id="PF13458"/>
    </source>
</evidence>
<sequence>MPVNLTWKENRMKALTLTCAVMFGCMPLAAHGADDLTLGFLTAHSGPFASLSRTNGIAVDMAVEQINASGGVNGHNLRVITFDTAGDARQAALGVRQLAQDNQALAVIGPFSSSEVRTAFPTGERLGIAEMAIASSAPGLAKSYSFAFRNTTDEGIVVDQVMAALRTAHLPMATGAVAYATDDVVSKTMGTTVLPQVFHKYGVEMKGSIDFQLAAFDLSSQVSQLKEMHPDLLALGTPPEVAINLAREMKRQGVDARIVGGTTVADPELPARLQGNGENLTIGTTFYAQHDERTRSFAQEFSSRAHAVGMTRTVPNQMDAVAYDIVYLYAQAMKQGRLTGDKAHLAEERTAMRDALAKISDFPALEGNITINAEHDAIKPVYVLEIYDGAWKLLPAGTP</sequence>
<dbReference type="PANTHER" id="PTHR30483">
    <property type="entry name" value="LEUCINE-SPECIFIC-BINDING PROTEIN"/>
    <property type="match status" value="1"/>
</dbReference>
<feature type="domain" description="Leucine-binding protein" evidence="6">
    <location>
        <begin position="37"/>
        <end position="388"/>
    </location>
</feature>
<dbReference type="EMBL" id="BAQJ01000119">
    <property type="protein sequence ID" value="GBQ71750.1"/>
    <property type="molecule type" value="Genomic_DNA"/>
</dbReference>
<evidence type="ECO:0000313" key="7">
    <source>
        <dbReference type="EMBL" id="GBQ71750.1"/>
    </source>
</evidence>
<evidence type="ECO:0000256" key="1">
    <source>
        <dbReference type="ARBA" id="ARBA00010062"/>
    </source>
</evidence>
<proteinExistence type="inferred from homology"/>
<keyword evidence="3 5" id="KW-0732">Signal</keyword>
<dbReference type="PRINTS" id="PR00337">
    <property type="entry name" value="LEUILEVALBP"/>
</dbReference>
<protein>
    <recommendedName>
        <fullName evidence="6">Leucine-binding protein domain-containing protein</fullName>
    </recommendedName>
</protein>
<accession>A0ABQ0PJ21</accession>
<reference evidence="7" key="1">
    <citation type="submission" date="2013-04" db="EMBL/GenBank/DDBJ databases">
        <title>The genome sequencing project of 58 acetic acid bacteria.</title>
        <authorList>
            <person name="Okamoto-Kainuma A."/>
            <person name="Ishikawa M."/>
            <person name="Umino S."/>
            <person name="Koizumi Y."/>
            <person name="Shiwa Y."/>
            <person name="Yoshikawa H."/>
            <person name="Matsutani M."/>
            <person name="Matsushita K."/>
        </authorList>
    </citation>
    <scope>NUCLEOTIDE SEQUENCE</scope>
    <source>
        <strain evidence="7">NRIC 0521</strain>
    </source>
</reference>
<feature type="chain" id="PRO_5046572891" description="Leucine-binding protein domain-containing protein" evidence="5">
    <location>
        <begin position="33"/>
        <end position="399"/>
    </location>
</feature>
<dbReference type="PANTHER" id="PTHR30483:SF6">
    <property type="entry name" value="PERIPLASMIC BINDING PROTEIN OF ABC TRANSPORTER FOR NATURAL AMINO ACIDS"/>
    <property type="match status" value="1"/>
</dbReference>
<dbReference type="Gene3D" id="3.40.50.2300">
    <property type="match status" value="2"/>
</dbReference>
<comment type="caution">
    <text evidence="7">The sequence shown here is derived from an EMBL/GenBank/DDBJ whole genome shotgun (WGS) entry which is preliminary data.</text>
</comment>
<evidence type="ECO:0000313" key="8">
    <source>
        <dbReference type="Proteomes" id="UP001061452"/>
    </source>
</evidence>
<dbReference type="InterPro" id="IPR051010">
    <property type="entry name" value="BCAA_transport"/>
</dbReference>
<evidence type="ECO:0000256" key="2">
    <source>
        <dbReference type="ARBA" id="ARBA00022448"/>
    </source>
</evidence>
<evidence type="ECO:0000256" key="4">
    <source>
        <dbReference type="ARBA" id="ARBA00022970"/>
    </source>
</evidence>
<organism evidence="7 8">
    <name type="scientific">Komagataeibacter intermedius NRIC 0521</name>
    <dbReference type="NCBI Taxonomy" id="1307934"/>
    <lineage>
        <taxon>Bacteria</taxon>
        <taxon>Pseudomonadati</taxon>
        <taxon>Pseudomonadota</taxon>
        <taxon>Alphaproteobacteria</taxon>
        <taxon>Acetobacterales</taxon>
        <taxon>Acetobacteraceae</taxon>
        <taxon>Komagataeibacter</taxon>
    </lineage>
</organism>
<evidence type="ECO:0000256" key="5">
    <source>
        <dbReference type="SAM" id="SignalP"/>
    </source>
</evidence>
<comment type="similarity">
    <text evidence="1">Belongs to the leucine-binding protein family.</text>
</comment>
<keyword evidence="2" id="KW-0813">Transport</keyword>
<gene>
    <name evidence="7" type="ORF">AA0521_1962</name>
</gene>
<dbReference type="Pfam" id="PF13458">
    <property type="entry name" value="Peripla_BP_6"/>
    <property type="match status" value="1"/>
</dbReference>
<dbReference type="SUPFAM" id="SSF53822">
    <property type="entry name" value="Periplasmic binding protein-like I"/>
    <property type="match status" value="1"/>
</dbReference>
<evidence type="ECO:0000256" key="3">
    <source>
        <dbReference type="ARBA" id="ARBA00022729"/>
    </source>
</evidence>
<name>A0ABQ0PJ21_9PROT</name>
<dbReference type="InterPro" id="IPR028081">
    <property type="entry name" value="Leu-bd"/>
</dbReference>
<dbReference type="Proteomes" id="UP001061452">
    <property type="component" value="Unassembled WGS sequence"/>
</dbReference>